<dbReference type="EMBL" id="BGZK01000066">
    <property type="protein sequence ID" value="GBP14765.1"/>
    <property type="molecule type" value="Genomic_DNA"/>
</dbReference>
<protein>
    <recommendedName>
        <fullName evidence="3">CUB domain-containing protein</fullName>
    </recommendedName>
</protein>
<evidence type="ECO:0000313" key="2">
    <source>
        <dbReference type="Proteomes" id="UP000299102"/>
    </source>
</evidence>
<reference evidence="1 2" key="1">
    <citation type="journal article" date="2019" name="Commun. Biol.">
        <title>The bagworm genome reveals a unique fibroin gene that provides high tensile strength.</title>
        <authorList>
            <person name="Kono N."/>
            <person name="Nakamura H."/>
            <person name="Ohtoshi R."/>
            <person name="Tomita M."/>
            <person name="Numata K."/>
            <person name="Arakawa K."/>
        </authorList>
    </citation>
    <scope>NUCLEOTIDE SEQUENCE [LARGE SCALE GENOMIC DNA]</scope>
</reference>
<proteinExistence type="predicted"/>
<sequence length="120" mass="12722">MLDRKYLILSSIANPSAGYEVLSTGPALLLQFTANSESPGQGFAATYHFQPPPDSTAADSDRLLKISFGKAFESLGPEVSATTALPGVHNYSRRSMADPAFESGGHTIMVQIGPAPIRLQ</sequence>
<dbReference type="Proteomes" id="UP000299102">
    <property type="component" value="Unassembled WGS sequence"/>
</dbReference>
<accession>A0A4C1TKZ4</accession>
<comment type="caution">
    <text evidence="1">The sequence shown here is derived from an EMBL/GenBank/DDBJ whole genome shotgun (WGS) entry which is preliminary data.</text>
</comment>
<gene>
    <name evidence="1" type="ORF">EVAR_9663_1</name>
</gene>
<dbReference type="AlphaFoldDB" id="A0A4C1TKZ4"/>
<dbReference type="OrthoDB" id="6369184at2759"/>
<keyword evidence="2" id="KW-1185">Reference proteome</keyword>
<name>A0A4C1TKZ4_EUMVA</name>
<organism evidence="1 2">
    <name type="scientific">Eumeta variegata</name>
    <name type="common">Bagworm moth</name>
    <name type="synonym">Eumeta japonica</name>
    <dbReference type="NCBI Taxonomy" id="151549"/>
    <lineage>
        <taxon>Eukaryota</taxon>
        <taxon>Metazoa</taxon>
        <taxon>Ecdysozoa</taxon>
        <taxon>Arthropoda</taxon>
        <taxon>Hexapoda</taxon>
        <taxon>Insecta</taxon>
        <taxon>Pterygota</taxon>
        <taxon>Neoptera</taxon>
        <taxon>Endopterygota</taxon>
        <taxon>Lepidoptera</taxon>
        <taxon>Glossata</taxon>
        <taxon>Ditrysia</taxon>
        <taxon>Tineoidea</taxon>
        <taxon>Psychidae</taxon>
        <taxon>Oiketicinae</taxon>
        <taxon>Eumeta</taxon>
    </lineage>
</organism>
<evidence type="ECO:0000313" key="1">
    <source>
        <dbReference type="EMBL" id="GBP14765.1"/>
    </source>
</evidence>
<evidence type="ECO:0008006" key="3">
    <source>
        <dbReference type="Google" id="ProtNLM"/>
    </source>
</evidence>